<gene>
    <name evidence="1" type="ORF">BQ2448_5106</name>
</gene>
<organism evidence="1 2">
    <name type="scientific">Microbotryum intermedium</name>
    <dbReference type="NCBI Taxonomy" id="269621"/>
    <lineage>
        <taxon>Eukaryota</taxon>
        <taxon>Fungi</taxon>
        <taxon>Dikarya</taxon>
        <taxon>Basidiomycota</taxon>
        <taxon>Pucciniomycotina</taxon>
        <taxon>Microbotryomycetes</taxon>
        <taxon>Microbotryales</taxon>
        <taxon>Microbotryaceae</taxon>
        <taxon>Microbotryum</taxon>
    </lineage>
</organism>
<name>A0A238F3B2_9BASI</name>
<protein>
    <submittedName>
        <fullName evidence="1">BQ2448_5106 protein</fullName>
    </submittedName>
</protein>
<accession>A0A238F3B2</accession>
<dbReference type="STRING" id="269621.A0A238F3B2"/>
<dbReference type="Proteomes" id="UP000198372">
    <property type="component" value="Unassembled WGS sequence"/>
</dbReference>
<dbReference type="PANTHER" id="PTHR22642">
    <property type="entry name" value="IMIDAZOLONEPROPIONASE"/>
    <property type="match status" value="1"/>
</dbReference>
<evidence type="ECO:0000313" key="2">
    <source>
        <dbReference type="Proteomes" id="UP000198372"/>
    </source>
</evidence>
<dbReference type="Gene3D" id="3.20.20.140">
    <property type="entry name" value="Metal-dependent hydrolases"/>
    <property type="match status" value="1"/>
</dbReference>
<keyword evidence="2" id="KW-1185">Reference proteome</keyword>
<sequence length="194" mass="21578">MNYVGRDPSQETGVLFEKAVFNALNVVNRLSDQELDPIIKDAVDDAAAKGVAEIVEMEMIHNLAVWKRRIQEMGIDKLRIHAGMYEYDEHIHDAIDHNLKSGDVIPEPQGLFQVRPYKIITVSPKDGSLGARSAYCFSPYPGTNSQGEWIYPTATLVSILQFGTSHSLRLAVHAIGDLANRLTLQAFHSLHPPC</sequence>
<evidence type="ECO:0000313" key="1">
    <source>
        <dbReference type="EMBL" id="SCV67495.1"/>
    </source>
</evidence>
<dbReference type="PANTHER" id="PTHR22642:SF2">
    <property type="entry name" value="PROTEIN LONG AFTER FAR-RED 3"/>
    <property type="match status" value="1"/>
</dbReference>
<dbReference type="OrthoDB" id="3501663at2759"/>
<reference evidence="2" key="1">
    <citation type="submission" date="2016-09" db="EMBL/GenBank/DDBJ databases">
        <authorList>
            <person name="Jeantristanb JTB J.-T."/>
            <person name="Ricardo R."/>
        </authorList>
    </citation>
    <scope>NUCLEOTIDE SEQUENCE [LARGE SCALE GENOMIC DNA]</scope>
</reference>
<dbReference type="EMBL" id="FMSP01000002">
    <property type="protein sequence ID" value="SCV67495.1"/>
    <property type="molecule type" value="Genomic_DNA"/>
</dbReference>
<proteinExistence type="predicted"/>
<dbReference type="AlphaFoldDB" id="A0A238F3B2"/>